<reference evidence="2 3" key="1">
    <citation type="submission" date="2013-11" db="EMBL/GenBank/DDBJ databases">
        <title>Opisthorchis viverrini - life in the bile duct.</title>
        <authorList>
            <person name="Young N.D."/>
            <person name="Nagarajan N."/>
            <person name="Lin S.J."/>
            <person name="Korhonen P.K."/>
            <person name="Jex A.R."/>
            <person name="Hall R.S."/>
            <person name="Safavi-Hemami H."/>
            <person name="Kaewkong W."/>
            <person name="Bertrand D."/>
            <person name="Gao S."/>
            <person name="Seet Q."/>
            <person name="Wongkham S."/>
            <person name="Teh B.T."/>
            <person name="Wongkham C."/>
            <person name="Intapan P.M."/>
            <person name="Maleewong W."/>
            <person name="Yang X."/>
            <person name="Hu M."/>
            <person name="Wang Z."/>
            <person name="Hofmann A."/>
            <person name="Sternberg P.W."/>
            <person name="Tan P."/>
            <person name="Wang J."/>
            <person name="Gasser R.B."/>
        </authorList>
    </citation>
    <scope>NUCLEOTIDE SEQUENCE [LARGE SCALE GENOMIC DNA]</scope>
</reference>
<dbReference type="STRING" id="6198.A0A074ZHJ8"/>
<feature type="non-terminal residue" evidence="2">
    <location>
        <position position="1"/>
    </location>
</feature>
<dbReference type="Proteomes" id="UP000054324">
    <property type="component" value="Unassembled WGS sequence"/>
</dbReference>
<dbReference type="EMBL" id="KL596740">
    <property type="protein sequence ID" value="KER26728.1"/>
    <property type="molecule type" value="Genomic_DNA"/>
</dbReference>
<gene>
    <name evidence="2" type="ORF">T265_06090</name>
</gene>
<keyword evidence="3" id="KW-1185">Reference proteome</keyword>
<proteinExistence type="predicted"/>
<dbReference type="RefSeq" id="XP_009169532.1">
    <property type="nucleotide sequence ID" value="XM_009171268.1"/>
</dbReference>
<dbReference type="AlphaFoldDB" id="A0A074ZHJ8"/>
<name>A0A074ZHJ8_OPIVI</name>
<dbReference type="KEGG" id="ovi:T265_06090"/>
<evidence type="ECO:0000256" key="1">
    <source>
        <dbReference type="SAM" id="MobiDB-lite"/>
    </source>
</evidence>
<dbReference type="CTD" id="20320272"/>
<feature type="non-terminal residue" evidence="2">
    <location>
        <position position="98"/>
    </location>
</feature>
<protein>
    <submittedName>
        <fullName evidence="2">Uncharacterized protein</fullName>
    </submittedName>
</protein>
<sequence length="98" mass="11211">DSELSGNEDRQKTSVSNDALEQIHPRDKDKQVEIAQRRGRRQAVIDEKNLFGEDEMESQECIASGDKQNRQSPEPHVPDRSPIVPATTVFPENQRRML</sequence>
<evidence type="ECO:0000313" key="2">
    <source>
        <dbReference type="EMBL" id="KER26728.1"/>
    </source>
</evidence>
<organism evidence="2 3">
    <name type="scientific">Opisthorchis viverrini</name>
    <name type="common">Southeast Asian liver fluke</name>
    <dbReference type="NCBI Taxonomy" id="6198"/>
    <lineage>
        <taxon>Eukaryota</taxon>
        <taxon>Metazoa</taxon>
        <taxon>Spiralia</taxon>
        <taxon>Lophotrochozoa</taxon>
        <taxon>Platyhelminthes</taxon>
        <taxon>Trematoda</taxon>
        <taxon>Digenea</taxon>
        <taxon>Opisthorchiida</taxon>
        <taxon>Opisthorchiata</taxon>
        <taxon>Opisthorchiidae</taxon>
        <taxon>Opisthorchis</taxon>
    </lineage>
</organism>
<feature type="region of interest" description="Disordered" evidence="1">
    <location>
        <begin position="1"/>
        <end position="98"/>
    </location>
</feature>
<feature type="compositionally biased region" description="Basic and acidic residues" evidence="1">
    <location>
        <begin position="21"/>
        <end position="36"/>
    </location>
</feature>
<dbReference type="GeneID" id="20320272"/>
<evidence type="ECO:0000313" key="3">
    <source>
        <dbReference type="Proteomes" id="UP000054324"/>
    </source>
</evidence>
<accession>A0A074ZHJ8</accession>